<feature type="region of interest" description="Disordered" evidence="1">
    <location>
        <begin position="88"/>
        <end position="127"/>
    </location>
</feature>
<evidence type="ECO:0000256" key="1">
    <source>
        <dbReference type="SAM" id="MobiDB-lite"/>
    </source>
</evidence>
<feature type="region of interest" description="Disordered" evidence="1">
    <location>
        <begin position="1"/>
        <end position="25"/>
    </location>
</feature>
<evidence type="ECO:0000313" key="2">
    <source>
        <dbReference type="EMBL" id="RSH92651.1"/>
    </source>
</evidence>
<feature type="compositionally biased region" description="Basic and acidic residues" evidence="1">
    <location>
        <begin position="1"/>
        <end position="22"/>
    </location>
</feature>
<keyword evidence="3" id="KW-1185">Reference proteome</keyword>
<name>A0A427YNL4_9TREE</name>
<comment type="caution">
    <text evidence="2">The sequence shown here is derived from an EMBL/GenBank/DDBJ whole genome shotgun (WGS) entry which is preliminary data.</text>
</comment>
<accession>A0A427YNL4</accession>
<dbReference type="EMBL" id="RSCD01000005">
    <property type="protein sequence ID" value="RSH92651.1"/>
    <property type="molecule type" value="Genomic_DNA"/>
</dbReference>
<sequence length="127" mass="14230">MEALSRREENDVQEAARNEAMKACDPSVREQMTLMAAYLRLRRLLFRADVHHAIRLSEPDEGDAQVHARVHDRGKNGLDEARLYCESEREGQAGGRGVERAEDESSPQALRQEGGGDGVRLMIRDGT</sequence>
<dbReference type="OrthoDB" id="6224010at2759"/>
<protein>
    <submittedName>
        <fullName evidence="2">Uncharacterized protein</fullName>
    </submittedName>
</protein>
<reference evidence="2 3" key="1">
    <citation type="submission" date="2018-11" db="EMBL/GenBank/DDBJ databases">
        <title>Genome sequence of Saitozyma podzolica DSM 27192.</title>
        <authorList>
            <person name="Aliyu H."/>
            <person name="Gorte O."/>
            <person name="Ochsenreither K."/>
        </authorList>
    </citation>
    <scope>NUCLEOTIDE SEQUENCE [LARGE SCALE GENOMIC DNA]</scope>
    <source>
        <strain evidence="2 3">DSM 27192</strain>
    </source>
</reference>
<dbReference type="Proteomes" id="UP000279259">
    <property type="component" value="Unassembled WGS sequence"/>
</dbReference>
<evidence type="ECO:0000313" key="3">
    <source>
        <dbReference type="Proteomes" id="UP000279259"/>
    </source>
</evidence>
<dbReference type="AlphaFoldDB" id="A0A427YNL4"/>
<gene>
    <name evidence="2" type="ORF">EHS25_008096</name>
</gene>
<proteinExistence type="predicted"/>
<organism evidence="2 3">
    <name type="scientific">Saitozyma podzolica</name>
    <dbReference type="NCBI Taxonomy" id="1890683"/>
    <lineage>
        <taxon>Eukaryota</taxon>
        <taxon>Fungi</taxon>
        <taxon>Dikarya</taxon>
        <taxon>Basidiomycota</taxon>
        <taxon>Agaricomycotina</taxon>
        <taxon>Tremellomycetes</taxon>
        <taxon>Tremellales</taxon>
        <taxon>Trimorphomycetaceae</taxon>
        <taxon>Saitozyma</taxon>
    </lineage>
</organism>